<feature type="compositionally biased region" description="Basic and acidic residues" evidence="1">
    <location>
        <begin position="202"/>
        <end position="233"/>
    </location>
</feature>
<dbReference type="InterPro" id="IPR036047">
    <property type="entry name" value="F-box-like_dom_sf"/>
</dbReference>
<dbReference type="SMART" id="SM00256">
    <property type="entry name" value="FBOX"/>
    <property type="match status" value="1"/>
</dbReference>
<feature type="region of interest" description="Disordered" evidence="1">
    <location>
        <begin position="180"/>
        <end position="266"/>
    </location>
</feature>
<sequence length="266" mass="29907">MSLLQDVLRTQTLDSLDKKLGSTNTINDRLSALHLDRDREEDEDELVNVVSLPGSPGSKSRSASRPGSRASSPTRSSRRPLQGSLHITSTSQRAPTDPLKMFPTEVSQQIFRRLKVKDLASCARVSRKWSKSQTLNYVWFQHYRKDNFHDESLPPGKWTKRESKQNWRTTYLQTIATRSPKLGPISSGLSSPRSQSGYQTPREVKEEKWRLEAETAGKPSKLEMREMYKELGGRKARTKGKVASVGAGGGSRDRGGWGEDNGGDWY</sequence>
<dbReference type="OrthoDB" id="6419443at2759"/>
<evidence type="ECO:0000313" key="4">
    <source>
        <dbReference type="Proteomes" id="UP000292702"/>
    </source>
</evidence>
<feature type="region of interest" description="Disordered" evidence="1">
    <location>
        <begin position="37"/>
        <end position="99"/>
    </location>
</feature>
<organism evidence="3 4">
    <name type="scientific">Steccherinum ochraceum</name>
    <dbReference type="NCBI Taxonomy" id="92696"/>
    <lineage>
        <taxon>Eukaryota</taxon>
        <taxon>Fungi</taxon>
        <taxon>Dikarya</taxon>
        <taxon>Basidiomycota</taxon>
        <taxon>Agaricomycotina</taxon>
        <taxon>Agaricomycetes</taxon>
        <taxon>Polyporales</taxon>
        <taxon>Steccherinaceae</taxon>
        <taxon>Steccherinum</taxon>
    </lineage>
</organism>
<evidence type="ECO:0000259" key="2">
    <source>
        <dbReference type="PROSITE" id="PS50181"/>
    </source>
</evidence>
<dbReference type="InterPro" id="IPR001810">
    <property type="entry name" value="F-box_dom"/>
</dbReference>
<reference evidence="3 4" key="1">
    <citation type="submission" date="2018-11" db="EMBL/GenBank/DDBJ databases">
        <title>Genome assembly of Steccherinum ochraceum LE-BIN_3174, the white-rot fungus of the Steccherinaceae family (The Residual Polyporoid clade, Polyporales, Basidiomycota).</title>
        <authorList>
            <person name="Fedorova T.V."/>
            <person name="Glazunova O.A."/>
            <person name="Landesman E.O."/>
            <person name="Moiseenko K.V."/>
            <person name="Psurtseva N.V."/>
            <person name="Savinova O.S."/>
            <person name="Shakhova N.V."/>
            <person name="Tyazhelova T.V."/>
            <person name="Vasina D.V."/>
        </authorList>
    </citation>
    <scope>NUCLEOTIDE SEQUENCE [LARGE SCALE GENOMIC DNA]</scope>
    <source>
        <strain evidence="3 4">LE-BIN_3174</strain>
    </source>
</reference>
<dbReference type="PROSITE" id="PS50181">
    <property type="entry name" value="FBOX"/>
    <property type="match status" value="1"/>
</dbReference>
<dbReference type="EMBL" id="RWJN01000006">
    <property type="protein sequence ID" value="TCD71414.1"/>
    <property type="molecule type" value="Genomic_DNA"/>
</dbReference>
<dbReference type="Pfam" id="PF12937">
    <property type="entry name" value="F-box-like"/>
    <property type="match status" value="1"/>
</dbReference>
<dbReference type="STRING" id="92696.A0A4R0S3Q1"/>
<dbReference type="Gene3D" id="1.20.1280.50">
    <property type="match status" value="1"/>
</dbReference>
<feature type="domain" description="F-box" evidence="2">
    <location>
        <begin position="96"/>
        <end position="142"/>
    </location>
</feature>
<keyword evidence="4" id="KW-1185">Reference proteome</keyword>
<name>A0A4R0S3Q1_9APHY</name>
<evidence type="ECO:0000313" key="3">
    <source>
        <dbReference type="EMBL" id="TCD71414.1"/>
    </source>
</evidence>
<feature type="compositionally biased region" description="Low complexity" evidence="1">
    <location>
        <begin position="180"/>
        <end position="197"/>
    </location>
</feature>
<dbReference type="Proteomes" id="UP000292702">
    <property type="component" value="Unassembled WGS sequence"/>
</dbReference>
<feature type="compositionally biased region" description="Low complexity" evidence="1">
    <location>
        <begin position="53"/>
        <end position="75"/>
    </location>
</feature>
<proteinExistence type="predicted"/>
<dbReference type="AlphaFoldDB" id="A0A4R0S3Q1"/>
<accession>A0A4R0S3Q1</accession>
<evidence type="ECO:0000256" key="1">
    <source>
        <dbReference type="SAM" id="MobiDB-lite"/>
    </source>
</evidence>
<comment type="caution">
    <text evidence="3">The sequence shown here is derived from an EMBL/GenBank/DDBJ whole genome shotgun (WGS) entry which is preliminary data.</text>
</comment>
<dbReference type="SUPFAM" id="SSF81383">
    <property type="entry name" value="F-box domain"/>
    <property type="match status" value="1"/>
</dbReference>
<feature type="compositionally biased region" description="Polar residues" evidence="1">
    <location>
        <begin position="85"/>
        <end position="94"/>
    </location>
</feature>
<protein>
    <recommendedName>
        <fullName evidence="2">F-box domain-containing protein</fullName>
    </recommendedName>
</protein>
<gene>
    <name evidence="3" type="ORF">EIP91_010120</name>
</gene>